<evidence type="ECO:0000313" key="15">
    <source>
        <dbReference type="Proteomes" id="UP000266723"/>
    </source>
</evidence>
<evidence type="ECO:0000256" key="5">
    <source>
        <dbReference type="ARBA" id="ARBA00022833"/>
    </source>
</evidence>
<dbReference type="Pfam" id="PF00097">
    <property type="entry name" value="zf-C3HC4"/>
    <property type="match status" value="1"/>
</dbReference>
<keyword evidence="4 10" id="KW-0863">Zinc-finger</keyword>
<dbReference type="InterPro" id="IPR013083">
    <property type="entry name" value="Znf_RING/FYVE/PHD"/>
</dbReference>
<dbReference type="InterPro" id="IPR003107">
    <property type="entry name" value="HAT"/>
</dbReference>
<evidence type="ECO:0000259" key="13">
    <source>
        <dbReference type="PROSITE" id="PS51032"/>
    </source>
</evidence>
<dbReference type="InterPro" id="IPR011990">
    <property type="entry name" value="TPR-like_helical_dom_sf"/>
</dbReference>
<evidence type="ECO:0000256" key="3">
    <source>
        <dbReference type="ARBA" id="ARBA00022723"/>
    </source>
</evidence>
<dbReference type="SMART" id="SM00386">
    <property type="entry name" value="HAT"/>
    <property type="match status" value="2"/>
</dbReference>
<dbReference type="Pfam" id="PF00847">
    <property type="entry name" value="AP2"/>
    <property type="match status" value="1"/>
</dbReference>
<organism evidence="14 15">
    <name type="scientific">Brassica cretica</name>
    <name type="common">Mustard</name>
    <dbReference type="NCBI Taxonomy" id="69181"/>
    <lineage>
        <taxon>Eukaryota</taxon>
        <taxon>Viridiplantae</taxon>
        <taxon>Streptophyta</taxon>
        <taxon>Embryophyta</taxon>
        <taxon>Tracheophyta</taxon>
        <taxon>Spermatophyta</taxon>
        <taxon>Magnoliopsida</taxon>
        <taxon>eudicotyledons</taxon>
        <taxon>Gunneridae</taxon>
        <taxon>Pentapetalae</taxon>
        <taxon>rosids</taxon>
        <taxon>malvids</taxon>
        <taxon>Brassicales</taxon>
        <taxon>Brassicaceae</taxon>
        <taxon>Brassiceae</taxon>
        <taxon>Brassica</taxon>
    </lineage>
</organism>
<evidence type="ECO:0000256" key="9">
    <source>
        <dbReference type="ARBA" id="ARBA00023242"/>
    </source>
</evidence>
<dbReference type="CDD" id="cd16745">
    <property type="entry name" value="RING-HC_AtRMA-like"/>
    <property type="match status" value="1"/>
</dbReference>
<evidence type="ECO:0000259" key="12">
    <source>
        <dbReference type="PROSITE" id="PS50089"/>
    </source>
</evidence>
<dbReference type="InterPro" id="IPR001471">
    <property type="entry name" value="AP2/ERF_dom"/>
</dbReference>
<dbReference type="PANTHER" id="PTHR23271:SF1">
    <property type="entry name" value="U3 SMALL NUCLEOLAR RNA-ASSOCIATED PROTEIN 6 HOMOLOG"/>
    <property type="match status" value="1"/>
</dbReference>
<dbReference type="InterPro" id="IPR001841">
    <property type="entry name" value="Znf_RING"/>
</dbReference>
<dbReference type="SUPFAM" id="SSF48452">
    <property type="entry name" value="TPR-like"/>
    <property type="match status" value="1"/>
</dbReference>
<evidence type="ECO:0000256" key="8">
    <source>
        <dbReference type="ARBA" id="ARBA00023163"/>
    </source>
</evidence>
<comment type="similarity">
    <text evidence="2">Belongs to the UTP6 family.</text>
</comment>
<feature type="domain" description="AP2/ERF" evidence="13">
    <location>
        <begin position="416"/>
        <end position="473"/>
    </location>
</feature>
<keyword evidence="5" id="KW-0862">Zinc</keyword>
<dbReference type="SUPFAM" id="SSF57850">
    <property type="entry name" value="RING/U-box"/>
    <property type="match status" value="1"/>
</dbReference>
<sequence>MEEIKDQEDSPAALVDSGGDFDCNICLDQVRDPVVTFCGHLFCWPCIYKWTYSSNTSIQRVDQYDKDESPKCPVCKSDVSEATLVPIYGRGQKTLQTGLTLPKRPSGPVYDVRGVGQRVDEGVSSQRNMSRMPDPVMGAVCNMVYRRLFGESSSNVSPYRTDRDTNLRYKLSRMSLYVYVCKSVRVLHVEMVLAQVIRFHPKVAEVWIYAAAWEFDRNLNVAAARALMQNGLRVCPSSEDLWVEYLRMELTYLNKLKVRRVALGEGEGSLVRDQKSIEDEQWKDENKELFMSLDDKEEKDKDGSDVDDDDEDASERVDVFKEKGSNVLQAIYGGALEALPSSFDLRRRLLEILEATDLAHSDDIRNTILSDLKRDFSSDPEYWNWLARDEMSGCLSVEFANPQMQKAIQPYSATKLYRGVRQRQWGKWVAEIRKPKSRARLWLGTFDTAEEAAMAYDRQAFKLRGHKATLNFPEHYVNKEVEIHDSSSLDQKQTETQQLKEVNLESKQVAVSDGGLEEGMAEAWFNAVTAGWGPESPLWDDLDSSQFSQSSSSCPMKPFF</sequence>
<evidence type="ECO:0000256" key="7">
    <source>
        <dbReference type="ARBA" id="ARBA00023125"/>
    </source>
</evidence>
<evidence type="ECO:0000256" key="2">
    <source>
        <dbReference type="ARBA" id="ARBA00010734"/>
    </source>
</evidence>
<keyword evidence="7" id="KW-0238">DNA-binding</keyword>
<evidence type="ECO:0000256" key="6">
    <source>
        <dbReference type="ARBA" id="ARBA00023015"/>
    </source>
</evidence>
<keyword evidence="9" id="KW-0539">Nucleus</keyword>
<dbReference type="InterPro" id="IPR018957">
    <property type="entry name" value="Znf_C3HC4_RING-type"/>
</dbReference>
<dbReference type="CDD" id="cd00018">
    <property type="entry name" value="AP2"/>
    <property type="match status" value="1"/>
</dbReference>
<gene>
    <name evidence="14" type="ORF">DY000_02054464</name>
</gene>
<evidence type="ECO:0000256" key="10">
    <source>
        <dbReference type="PROSITE-ProRule" id="PRU00175"/>
    </source>
</evidence>
<keyword evidence="3" id="KW-0479">Metal-binding</keyword>
<dbReference type="Gene3D" id="1.25.40.10">
    <property type="entry name" value="Tetratricopeptide repeat domain"/>
    <property type="match status" value="1"/>
</dbReference>
<dbReference type="SMART" id="SM00184">
    <property type="entry name" value="RING"/>
    <property type="match status" value="1"/>
</dbReference>
<dbReference type="SMART" id="SM00380">
    <property type="entry name" value="AP2"/>
    <property type="match status" value="1"/>
</dbReference>
<dbReference type="PROSITE" id="PS51032">
    <property type="entry name" value="AP2_ERF"/>
    <property type="match status" value="1"/>
</dbReference>
<protein>
    <recommendedName>
        <fullName evidence="16">RING-type domain-containing protein</fullName>
    </recommendedName>
</protein>
<reference evidence="14 15" key="1">
    <citation type="journal article" date="2020" name="BMC Genomics">
        <title>Intraspecific diversification of the crop wild relative Brassica cretica Lam. using demographic model selection.</title>
        <authorList>
            <person name="Kioukis A."/>
            <person name="Michalopoulou V.A."/>
            <person name="Briers L."/>
            <person name="Pirintsos S."/>
            <person name="Studholme D.J."/>
            <person name="Pavlidis P."/>
            <person name="Sarris P.F."/>
        </authorList>
    </citation>
    <scope>NUCLEOTIDE SEQUENCE [LARGE SCALE GENOMIC DNA]</scope>
    <source>
        <strain evidence="15">cv. PFS-1207/04</strain>
    </source>
</reference>
<evidence type="ECO:0000256" key="1">
    <source>
        <dbReference type="ARBA" id="ARBA00004123"/>
    </source>
</evidence>
<dbReference type="InterPro" id="IPR036955">
    <property type="entry name" value="AP2/ERF_dom_sf"/>
</dbReference>
<dbReference type="Gene3D" id="3.30.40.10">
    <property type="entry name" value="Zinc/RING finger domain, C3HC4 (zinc finger)"/>
    <property type="match status" value="1"/>
</dbReference>
<dbReference type="PRINTS" id="PR00367">
    <property type="entry name" value="ETHRSPELEMNT"/>
</dbReference>
<dbReference type="Gene3D" id="3.30.730.10">
    <property type="entry name" value="AP2/ERF domain"/>
    <property type="match status" value="1"/>
</dbReference>
<proteinExistence type="inferred from homology"/>
<dbReference type="Proteomes" id="UP000266723">
    <property type="component" value="Unassembled WGS sequence"/>
</dbReference>
<name>A0ABQ7ALM3_BRACR</name>
<keyword evidence="6" id="KW-0805">Transcription regulation</keyword>
<evidence type="ECO:0000256" key="11">
    <source>
        <dbReference type="SAM" id="MobiDB-lite"/>
    </source>
</evidence>
<dbReference type="PANTHER" id="PTHR23271">
    <property type="entry name" value="HEPATOCELLULAR CARCINOMA-ASSOCIATED ANTIGEN 66"/>
    <property type="match status" value="1"/>
</dbReference>
<evidence type="ECO:0000313" key="14">
    <source>
        <dbReference type="EMBL" id="KAF3498483.1"/>
    </source>
</evidence>
<keyword evidence="8" id="KW-0804">Transcription</keyword>
<comment type="caution">
    <text evidence="14">The sequence shown here is derived from an EMBL/GenBank/DDBJ whole genome shotgun (WGS) entry which is preliminary data.</text>
</comment>
<keyword evidence="15" id="KW-1185">Reference proteome</keyword>
<accession>A0ABQ7ALM3</accession>
<feature type="region of interest" description="Disordered" evidence="11">
    <location>
        <begin position="293"/>
        <end position="314"/>
    </location>
</feature>
<dbReference type="PROSITE" id="PS00518">
    <property type="entry name" value="ZF_RING_1"/>
    <property type="match status" value="1"/>
</dbReference>
<dbReference type="EMBL" id="QGKV02002055">
    <property type="protein sequence ID" value="KAF3498483.1"/>
    <property type="molecule type" value="Genomic_DNA"/>
</dbReference>
<evidence type="ECO:0008006" key="16">
    <source>
        <dbReference type="Google" id="ProtNLM"/>
    </source>
</evidence>
<feature type="domain" description="RING-type" evidence="12">
    <location>
        <begin position="23"/>
        <end position="76"/>
    </location>
</feature>
<comment type="subcellular location">
    <subcellularLocation>
        <location evidence="1">Nucleus</location>
    </subcellularLocation>
</comment>
<feature type="compositionally biased region" description="Basic and acidic residues" evidence="11">
    <location>
        <begin position="293"/>
        <end position="304"/>
    </location>
</feature>
<evidence type="ECO:0000256" key="4">
    <source>
        <dbReference type="ARBA" id="ARBA00022771"/>
    </source>
</evidence>
<dbReference type="InterPro" id="IPR016177">
    <property type="entry name" value="DNA-bd_dom_sf"/>
</dbReference>
<dbReference type="InterPro" id="IPR017907">
    <property type="entry name" value="Znf_RING_CS"/>
</dbReference>
<dbReference type="PROSITE" id="PS50089">
    <property type="entry name" value="ZF_RING_2"/>
    <property type="match status" value="1"/>
</dbReference>
<dbReference type="SUPFAM" id="SSF54171">
    <property type="entry name" value="DNA-binding domain"/>
    <property type="match status" value="1"/>
</dbReference>
<dbReference type="InterPro" id="IPR013949">
    <property type="entry name" value="Utp6"/>
</dbReference>